<organism evidence="1 2">
    <name type="scientific">Chryseobacterium gambrini</name>
    <dbReference type="NCBI Taxonomy" id="373672"/>
    <lineage>
        <taxon>Bacteria</taxon>
        <taxon>Pseudomonadati</taxon>
        <taxon>Bacteroidota</taxon>
        <taxon>Flavobacteriia</taxon>
        <taxon>Flavobacteriales</taxon>
        <taxon>Weeksellaceae</taxon>
        <taxon>Chryseobacterium group</taxon>
        <taxon>Chryseobacterium</taxon>
    </lineage>
</organism>
<evidence type="ECO:0000313" key="1">
    <source>
        <dbReference type="EMBL" id="MDN4013697.1"/>
    </source>
</evidence>
<reference evidence="1" key="1">
    <citation type="submission" date="2023-06" db="EMBL/GenBank/DDBJ databases">
        <title>Two Chryseobacterium gambrini strains from China.</title>
        <authorList>
            <person name="Zeng J."/>
            <person name="Wu Y."/>
        </authorList>
    </citation>
    <scope>NUCLEOTIDE SEQUENCE</scope>
    <source>
        <strain evidence="1">SQ219</strain>
    </source>
</reference>
<sequence>MEKNESTTKEILKFYFETGKKPTEAQFSEFLDSYWHKKESIPKEKIEGLENLSLDFDLLWSPTSKKLSLADAQGNVLSEISLQSLDNEGTDLRYNTATASLELYNADNELLDSIPVSDFVNNVGTQLALNSNILQLKDSKGNVLSNVMFAVSNIGGLQTVLDTKAEKNVAVNTVSPLQGGGNLSSDRTLSISQSNTNTSGYLSNTDWNTFNNKFDKPTMGANYLGRWNGSTFINGVLQDNGTSAGIGSNNYNNIIWSVDSSSKAALIAPRMTQAQRLAISLGTIQAGAIVYQTDGTVGYYLWNGSSWGTLGSNIATADLTNTQARTFTQNADFTWNTLGNAYFLKGLKDVGSDYKDHPKVLRIDSNTKQVVEGDALVVTIPDTLPNPVTPTSQTLNIVHTYTNSPTALDTNVKDLNDFIMNIGNLKFTHLTVDDWNLINANPNTAAVMSASNGIALKTNNLAAFAQGEIMACAYPNLVLPANKNWVFIIGGTVGEYYSSKNIGVIGICESSAKTNVGVLNSYLSSLSAGWGYYSINHITISADTTPIAQRIDLGNSTCIFIKVGNILNTTVRSGGSVKTFNIDVTGINAFKPLCSLIRSYWNDNTGNCISDFGKYWIES</sequence>
<dbReference type="EMBL" id="JAUHGV010000018">
    <property type="protein sequence ID" value="MDN4013697.1"/>
    <property type="molecule type" value="Genomic_DNA"/>
</dbReference>
<name>A0AAJ1R5L9_9FLAO</name>
<dbReference type="AlphaFoldDB" id="A0AAJ1R5L9"/>
<accession>A0AAJ1R5L9</accession>
<dbReference type="Proteomes" id="UP001225933">
    <property type="component" value="Unassembled WGS sequence"/>
</dbReference>
<evidence type="ECO:0000313" key="2">
    <source>
        <dbReference type="Proteomes" id="UP001225933"/>
    </source>
</evidence>
<gene>
    <name evidence="1" type="ORF">QX233_14560</name>
</gene>
<proteinExistence type="predicted"/>
<protein>
    <submittedName>
        <fullName evidence="1">Uncharacterized protein</fullName>
    </submittedName>
</protein>
<comment type="caution">
    <text evidence="1">The sequence shown here is derived from an EMBL/GenBank/DDBJ whole genome shotgun (WGS) entry which is preliminary data.</text>
</comment>
<dbReference type="RefSeq" id="WP_214590311.1">
    <property type="nucleotide sequence ID" value="NZ_JAUHGV010000018.1"/>
</dbReference>